<proteinExistence type="predicted"/>
<protein>
    <submittedName>
        <fullName evidence="2">Uncharacterized protein</fullName>
    </submittedName>
</protein>
<dbReference type="RefSeq" id="WP_123180408.1">
    <property type="nucleotide sequence ID" value="NZ_CP033615.1"/>
</dbReference>
<sequence>MATYSEIEAIKAIDEALSKITEESTRKRIVSWTIEKYGEGLSQRSANSPPVDKELSKKSARRKKGLTKITKTSKAGSRTKQTLSIDKTLNLKPSKKESLKDFVSKKKPNTNQEKCTVIVYYLSRVIELSNVGATQVFTCYKHMNWRVPSDMRNVLALTASRKGWLDTSDTDNIQLTTHGENLVEHDLPANEK</sequence>
<dbReference type="EMBL" id="CP033615">
    <property type="protein sequence ID" value="AYV57683.1"/>
    <property type="molecule type" value="Genomic_DNA"/>
</dbReference>
<organism evidence="2 3">
    <name type="scientific">Leptospira kmetyi</name>
    <dbReference type="NCBI Taxonomy" id="408139"/>
    <lineage>
        <taxon>Bacteria</taxon>
        <taxon>Pseudomonadati</taxon>
        <taxon>Spirochaetota</taxon>
        <taxon>Spirochaetia</taxon>
        <taxon>Leptospirales</taxon>
        <taxon>Leptospiraceae</taxon>
        <taxon>Leptospira</taxon>
    </lineage>
</organism>
<gene>
    <name evidence="2" type="ORF">EFP84_18740</name>
</gene>
<reference evidence="2 3" key="1">
    <citation type="submission" date="2018-11" db="EMBL/GenBank/DDBJ databases">
        <title>Complete genome sequence of Leptospira kmetyi isolate LS 001/16 from soil sample associated with a leptospirosis patient in Kelantan.</title>
        <authorList>
            <person name="Muhammad Yusoff F."/>
            <person name="Muhammad Yusoff S."/>
            <person name="Ahmad M.N."/>
            <person name="Yusof N.Y."/>
            <person name="Aziah I."/>
        </authorList>
    </citation>
    <scope>NUCLEOTIDE SEQUENCE [LARGE SCALE GENOMIC DNA]</scope>
    <source>
        <strain evidence="2 3">LS 001/16</strain>
    </source>
</reference>
<evidence type="ECO:0000313" key="3">
    <source>
        <dbReference type="Proteomes" id="UP000276407"/>
    </source>
</evidence>
<accession>A0AAD0XSC1</accession>
<dbReference type="KEGG" id="lkm:EFP84_18740"/>
<dbReference type="Proteomes" id="UP000276407">
    <property type="component" value="Chromosome 2"/>
</dbReference>
<dbReference type="AlphaFoldDB" id="A0AAD0XSC1"/>
<feature type="region of interest" description="Disordered" evidence="1">
    <location>
        <begin position="41"/>
        <end position="77"/>
    </location>
</feature>
<evidence type="ECO:0000313" key="2">
    <source>
        <dbReference type="EMBL" id="AYV57683.1"/>
    </source>
</evidence>
<evidence type="ECO:0000256" key="1">
    <source>
        <dbReference type="SAM" id="MobiDB-lite"/>
    </source>
</evidence>
<name>A0AAD0XSC1_9LEPT</name>